<reference evidence="2 3" key="1">
    <citation type="submission" date="2016-08" db="EMBL/GenBank/DDBJ databases">
        <title>Complete genome sequence of Fictibacillus arsenicus G25-54, a strain with toxicity to nematodes and a potential arsenic-resistance activity.</title>
        <authorList>
            <person name="Zheng Z."/>
        </authorList>
    </citation>
    <scope>NUCLEOTIDE SEQUENCE [LARGE SCALE GENOMIC DNA]</scope>
    <source>
        <strain evidence="2 3">G25-54</strain>
    </source>
</reference>
<protein>
    <recommendedName>
        <fullName evidence="4">Amyloid fiber anchoring/assembly protein TapA</fullName>
    </recommendedName>
</protein>
<dbReference type="Proteomes" id="UP000077412">
    <property type="component" value="Chromosome"/>
</dbReference>
<proteinExistence type="predicted"/>
<dbReference type="EMBL" id="CP016761">
    <property type="protein sequence ID" value="ANX13744.1"/>
    <property type="molecule type" value="Genomic_DNA"/>
</dbReference>
<gene>
    <name evidence="2" type="ORF">ABE41_017175</name>
</gene>
<feature type="compositionally biased region" description="Acidic residues" evidence="1">
    <location>
        <begin position="199"/>
        <end position="212"/>
    </location>
</feature>
<dbReference type="KEGG" id="far:ABE41_017175"/>
<dbReference type="AlphaFoldDB" id="A0A1B1Z8F8"/>
<feature type="region of interest" description="Disordered" evidence="1">
    <location>
        <begin position="144"/>
        <end position="225"/>
    </location>
</feature>
<name>A0A1B1Z8F8_9BACL</name>
<feature type="compositionally biased region" description="Polar residues" evidence="1">
    <location>
        <begin position="160"/>
        <end position="186"/>
    </location>
</feature>
<sequence length="225" mass="24892">MFLLGTTSAYFNDIETLTLPLKTEWEVPDPPDSTDDWEKSSLEFIGESSFANGISATIKNSGSDMTDSVDYTVYYIPEGNPKFGVEVYKDSLPLLKKDEIYTLQYATTTPGYYKFKAVQREGHGNKSTGGKGNPEKALWSETITLGEVPKNPDGIIENPETPTITNDSPDTTSENPEITPETPNTDDSPDTELQHPAEDSTEINETNNDDTENIQQSETTTEETQ</sequence>
<evidence type="ECO:0000313" key="3">
    <source>
        <dbReference type="Proteomes" id="UP000077412"/>
    </source>
</evidence>
<dbReference type="STRING" id="255247.ABE41_017175"/>
<accession>A0A1B1Z8F8</accession>
<evidence type="ECO:0000256" key="1">
    <source>
        <dbReference type="SAM" id="MobiDB-lite"/>
    </source>
</evidence>
<evidence type="ECO:0000313" key="2">
    <source>
        <dbReference type="EMBL" id="ANX13744.1"/>
    </source>
</evidence>
<keyword evidence="3" id="KW-1185">Reference proteome</keyword>
<organism evidence="2 3">
    <name type="scientific">Fictibacillus arsenicus</name>
    <dbReference type="NCBI Taxonomy" id="255247"/>
    <lineage>
        <taxon>Bacteria</taxon>
        <taxon>Bacillati</taxon>
        <taxon>Bacillota</taxon>
        <taxon>Bacilli</taxon>
        <taxon>Bacillales</taxon>
        <taxon>Fictibacillaceae</taxon>
        <taxon>Fictibacillus</taxon>
    </lineage>
</organism>
<evidence type="ECO:0008006" key="4">
    <source>
        <dbReference type="Google" id="ProtNLM"/>
    </source>
</evidence>